<dbReference type="GeneID" id="113105380"/>
<proteinExistence type="predicted"/>
<dbReference type="InterPro" id="IPR003598">
    <property type="entry name" value="Ig_sub2"/>
</dbReference>
<dbReference type="Pfam" id="PF13895">
    <property type="entry name" value="Ig_2"/>
    <property type="match status" value="1"/>
</dbReference>
<evidence type="ECO:0000313" key="5">
    <source>
        <dbReference type="RefSeq" id="XP_026122201.1"/>
    </source>
</evidence>
<dbReference type="FunFam" id="2.60.40.10:FF:001607">
    <property type="entry name" value="Leukocyte immune-type receptor TS32.15 L2.5a"/>
    <property type="match status" value="1"/>
</dbReference>
<evidence type="ECO:0000313" key="4">
    <source>
        <dbReference type="Proteomes" id="UP000515129"/>
    </source>
</evidence>
<dbReference type="InterPro" id="IPR050488">
    <property type="entry name" value="Ig_Fc_receptor"/>
</dbReference>
<dbReference type="Proteomes" id="UP000515129">
    <property type="component" value="Chromosome 7"/>
</dbReference>
<dbReference type="SMART" id="SM00409">
    <property type="entry name" value="IG"/>
    <property type="match status" value="4"/>
</dbReference>
<dbReference type="InterPro" id="IPR013783">
    <property type="entry name" value="Ig-like_fold"/>
</dbReference>
<keyword evidence="1" id="KW-0732">Signal</keyword>
<dbReference type="InterPro" id="IPR007110">
    <property type="entry name" value="Ig-like_dom"/>
</dbReference>
<dbReference type="GO" id="GO:0009897">
    <property type="term" value="C:external side of plasma membrane"/>
    <property type="evidence" value="ECO:0007669"/>
    <property type="project" value="TreeGrafter"/>
</dbReference>
<dbReference type="PROSITE" id="PS50835">
    <property type="entry name" value="IG_LIKE"/>
    <property type="match status" value="3"/>
</dbReference>
<dbReference type="OrthoDB" id="6151406at2759"/>
<reference evidence="5" key="1">
    <citation type="submission" date="2025-08" db="UniProtKB">
        <authorList>
            <consortium name="RefSeq"/>
        </authorList>
    </citation>
    <scope>IDENTIFICATION</scope>
    <source>
        <strain evidence="5">Wakin</strain>
        <tissue evidence="5">Muscle</tissue>
    </source>
</reference>
<dbReference type="Pfam" id="PF13927">
    <property type="entry name" value="Ig_3"/>
    <property type="match status" value="1"/>
</dbReference>
<dbReference type="SMART" id="SM00408">
    <property type="entry name" value="IGc2"/>
    <property type="match status" value="2"/>
</dbReference>
<evidence type="ECO:0000256" key="1">
    <source>
        <dbReference type="ARBA" id="ARBA00022729"/>
    </source>
</evidence>
<keyword evidence="2" id="KW-1015">Disulfide bond</keyword>
<dbReference type="RefSeq" id="XP_026122201.1">
    <property type="nucleotide sequence ID" value="XM_026266416.1"/>
</dbReference>
<accession>A0A6P6PKS7</accession>
<dbReference type="PANTHER" id="PTHR11481">
    <property type="entry name" value="IMMUNOGLOBULIN FC RECEPTOR"/>
    <property type="match status" value="1"/>
</dbReference>
<dbReference type="GO" id="GO:0004888">
    <property type="term" value="F:transmembrane signaling receptor activity"/>
    <property type="evidence" value="ECO:0007669"/>
    <property type="project" value="TreeGrafter"/>
</dbReference>
<sequence>MNEVLMGDYMRPEPSQILIGDTVTLTCDIQGEGWTYTWQCGGREQASMEKEFNITAVSTQKCRCCGKRQSDTSEWSEEVTLTVLYKPKVSVKPQSSVFTGDTVTLSCDVGQSTGRTVFWFKDFKRIKASDDVEIRSNVSMSDGGQYRCSAQKGKYFTTQSRRVVLTVSERPKPVLRVDPDEHVFRGQTVILTCDIQETDVSIWSYIWSKDDSQIDVSQSQEYRISSVNESHTGRYSCTGRETGGSRSSHTSDTVTLTLSVHPERPKPLLTVQPEPSQILIGDTVTLTCDIQGEGWTYTWQCGGREQASMEKEFNITAVSTQKCRCCVKRQSDTSEWSEEVTLTVLCESS</sequence>
<dbReference type="SUPFAM" id="SSF48726">
    <property type="entry name" value="Immunoglobulin"/>
    <property type="match status" value="4"/>
</dbReference>
<evidence type="ECO:0000256" key="2">
    <source>
        <dbReference type="ARBA" id="ARBA00023157"/>
    </source>
</evidence>
<feature type="domain" description="Ig-like" evidence="3">
    <location>
        <begin position="267"/>
        <end position="343"/>
    </location>
</feature>
<feature type="domain" description="Ig-like" evidence="3">
    <location>
        <begin position="171"/>
        <end position="255"/>
    </location>
</feature>
<dbReference type="PANTHER" id="PTHR11481:SF64">
    <property type="entry name" value="FC RECEPTOR-LIKE PROTEIN 4"/>
    <property type="match status" value="1"/>
</dbReference>
<dbReference type="GO" id="GO:0007166">
    <property type="term" value="P:cell surface receptor signaling pathway"/>
    <property type="evidence" value="ECO:0007669"/>
    <property type="project" value="TreeGrafter"/>
</dbReference>
<evidence type="ECO:0000259" key="3">
    <source>
        <dbReference type="PROSITE" id="PS50835"/>
    </source>
</evidence>
<organism evidence="4 5">
    <name type="scientific">Carassius auratus</name>
    <name type="common">Goldfish</name>
    <dbReference type="NCBI Taxonomy" id="7957"/>
    <lineage>
        <taxon>Eukaryota</taxon>
        <taxon>Metazoa</taxon>
        <taxon>Chordata</taxon>
        <taxon>Craniata</taxon>
        <taxon>Vertebrata</taxon>
        <taxon>Euteleostomi</taxon>
        <taxon>Actinopterygii</taxon>
        <taxon>Neopterygii</taxon>
        <taxon>Teleostei</taxon>
        <taxon>Ostariophysi</taxon>
        <taxon>Cypriniformes</taxon>
        <taxon>Cyprinidae</taxon>
        <taxon>Cyprininae</taxon>
        <taxon>Carassius</taxon>
    </lineage>
</organism>
<dbReference type="InterPro" id="IPR003599">
    <property type="entry name" value="Ig_sub"/>
</dbReference>
<dbReference type="Gene3D" id="2.60.40.10">
    <property type="entry name" value="Immunoglobulins"/>
    <property type="match status" value="4"/>
</dbReference>
<dbReference type="AlphaFoldDB" id="A0A6P6PKS7"/>
<gene>
    <name evidence="5" type="primary">LOC113105380</name>
</gene>
<feature type="domain" description="Ig-like" evidence="3">
    <location>
        <begin position="87"/>
        <end position="164"/>
    </location>
</feature>
<protein>
    <submittedName>
        <fullName evidence="5">Peroxidasin homolog</fullName>
    </submittedName>
</protein>
<dbReference type="InterPro" id="IPR036179">
    <property type="entry name" value="Ig-like_dom_sf"/>
</dbReference>
<dbReference type="KEGG" id="caua:113105380"/>
<name>A0A6P6PKS7_CARAU</name>
<keyword evidence="4" id="KW-1185">Reference proteome</keyword>
<dbReference type="GO" id="GO:0006955">
    <property type="term" value="P:immune response"/>
    <property type="evidence" value="ECO:0007669"/>
    <property type="project" value="TreeGrafter"/>
</dbReference>